<dbReference type="Proteomes" id="UP000054262">
    <property type="component" value="Unassembled WGS sequence"/>
</dbReference>
<dbReference type="AlphaFoldDB" id="A0P788"/>
<dbReference type="Pfam" id="PF00534">
    <property type="entry name" value="Glycos_transf_1"/>
    <property type="match status" value="1"/>
</dbReference>
<dbReference type="EMBL" id="AAUX01000001">
    <property type="protein sequence ID" value="EAV47398.1"/>
    <property type="molecule type" value="Genomic_DNA"/>
</dbReference>
<dbReference type="PANTHER" id="PTHR12526">
    <property type="entry name" value="GLYCOSYLTRANSFERASE"/>
    <property type="match status" value="1"/>
</dbReference>
<comment type="caution">
    <text evidence="3">The sequence shown here is derived from an EMBL/GenBank/DDBJ whole genome shotgun (WGS) entry which is preliminary data.</text>
</comment>
<proteinExistence type="predicted"/>
<evidence type="ECO:0000313" key="3">
    <source>
        <dbReference type="EMBL" id="EAV47398.1"/>
    </source>
</evidence>
<name>A0P788_9PROT</name>
<organism evidence="3 4">
    <name type="scientific">Methylophilales bacterium HTCC2181</name>
    <dbReference type="NCBI Taxonomy" id="383631"/>
    <lineage>
        <taxon>Bacteria</taxon>
        <taxon>Pseudomonadati</taxon>
        <taxon>Pseudomonadota</taxon>
        <taxon>Betaproteobacteria</taxon>
        <taxon>Nitrosomonadales</taxon>
        <taxon>OM43 clade</taxon>
    </lineage>
</organism>
<accession>A0P788</accession>
<evidence type="ECO:0000313" key="4">
    <source>
        <dbReference type="Proteomes" id="UP000054262"/>
    </source>
</evidence>
<keyword evidence="1" id="KW-1133">Transmembrane helix</keyword>
<sequence>MLEEKGIVVKIHKIPVNRGISLHGDMLTFFMLFLFMLTNRFDCIHSITPKMGFFTAILGYVLRFKKRIHIFTGQVWAHNKGIRACVLKLADRVTGALTTDCLVDSNSQLTFLHEQGILHKGKGKVLGAGSISGVDTHKFKFNQDKRRGIRQQLAIPDDALCLVFIARLSEAKGIYELIEALERIANPAIYLIVVGPDEENVVGRVADDFPGLLGNIKFVGYSSTPEHFLSAGDVLTLPSHREGFGSVIIEAASVGIPAMGSDIYGISDAIVSDKSGLLHPPRDIDAIAACINRLNADPVLLQSLGDFAYQRAIKDFNADSVTSLWVKFYRDILEQ</sequence>
<evidence type="ECO:0000259" key="2">
    <source>
        <dbReference type="Pfam" id="PF00534"/>
    </source>
</evidence>
<feature type="domain" description="Glycosyl transferase family 1" evidence="2">
    <location>
        <begin position="148"/>
        <end position="310"/>
    </location>
</feature>
<feature type="transmembrane region" description="Helical" evidence="1">
    <location>
        <begin position="20"/>
        <end position="38"/>
    </location>
</feature>
<gene>
    <name evidence="3" type="ORF">MB2181_04955</name>
</gene>
<reference evidence="3 4" key="1">
    <citation type="submission" date="2006-11" db="EMBL/GenBank/DDBJ databases">
        <authorList>
            <person name="Giovannoni S."/>
            <person name="Vergin K."/>
            <person name="Ferriera S."/>
            <person name="Johnson J."/>
            <person name="Kravitz S."/>
            <person name="Beeson K."/>
            <person name="Sutton G."/>
            <person name="Rogers Y.-H."/>
            <person name="Friedman R."/>
            <person name="Frazier M."/>
            <person name="Venter J.C."/>
        </authorList>
    </citation>
    <scope>NUCLEOTIDE SEQUENCE [LARGE SCALE GENOMIC DNA]</scope>
    <source>
        <strain evidence="3 4">HTCC2181</strain>
    </source>
</reference>
<evidence type="ECO:0000256" key="1">
    <source>
        <dbReference type="SAM" id="Phobius"/>
    </source>
</evidence>
<dbReference type="Gene3D" id="3.40.50.2000">
    <property type="entry name" value="Glycogen Phosphorylase B"/>
    <property type="match status" value="2"/>
</dbReference>
<dbReference type="PANTHER" id="PTHR12526:SF630">
    <property type="entry name" value="GLYCOSYLTRANSFERASE"/>
    <property type="match status" value="1"/>
</dbReference>
<keyword evidence="3" id="KW-0808">Transferase</keyword>
<keyword evidence="1" id="KW-0812">Transmembrane</keyword>
<dbReference type="GO" id="GO:0016757">
    <property type="term" value="F:glycosyltransferase activity"/>
    <property type="evidence" value="ECO:0007669"/>
    <property type="project" value="InterPro"/>
</dbReference>
<feature type="transmembrane region" description="Helical" evidence="1">
    <location>
        <begin position="44"/>
        <end position="62"/>
    </location>
</feature>
<dbReference type="InterPro" id="IPR001296">
    <property type="entry name" value="Glyco_trans_1"/>
</dbReference>
<dbReference type="SUPFAM" id="SSF53756">
    <property type="entry name" value="UDP-Glycosyltransferase/glycogen phosphorylase"/>
    <property type="match status" value="1"/>
</dbReference>
<keyword evidence="1" id="KW-0472">Membrane</keyword>
<protein>
    <submittedName>
        <fullName evidence="3">Putative Capsular polysaccharide biosynthesis glycosyl transferase</fullName>
    </submittedName>
</protein>
<keyword evidence="4" id="KW-1185">Reference proteome</keyword>